<keyword evidence="10" id="KW-0511">Multifunctional enzyme</keyword>
<dbReference type="InterPro" id="IPR042104">
    <property type="entry name" value="PKS_dehydratase_sf"/>
</dbReference>
<comment type="catalytic activity">
    <reaction evidence="12">
        <text>19-(4-hydroxyphenyl)nonadecanoyl-[(phenol)carboxyphthiodiolenone synthase] + 2 (S)-methylmalonyl-CoA + 3 malonyl-CoA + 5 NADPH + 10 H(+) = C37-(phenol)carboxyphthiodiolenone-[(phenol)carboxyphthiodiolenone synthase] + 5 CO2 + 5 NADP(+) + 5 CoA + 2 H2O</text>
        <dbReference type="Rhea" id="RHEA:57760"/>
        <dbReference type="Rhea" id="RHEA-COMP:14273"/>
        <dbReference type="Rhea" id="RHEA-COMP:14990"/>
        <dbReference type="ChEBI" id="CHEBI:15377"/>
        <dbReference type="ChEBI" id="CHEBI:15378"/>
        <dbReference type="ChEBI" id="CHEBI:16526"/>
        <dbReference type="ChEBI" id="CHEBI:57287"/>
        <dbReference type="ChEBI" id="CHEBI:57327"/>
        <dbReference type="ChEBI" id="CHEBI:57384"/>
        <dbReference type="ChEBI" id="CHEBI:57783"/>
        <dbReference type="ChEBI" id="CHEBI:58349"/>
        <dbReference type="ChEBI" id="CHEBI:133301"/>
        <dbReference type="ChEBI" id="CHEBI:142260"/>
        <dbReference type="EC" id="2.3.1.292"/>
    </reaction>
</comment>
<evidence type="ECO:0000259" key="24">
    <source>
        <dbReference type="PROSITE" id="PS52019"/>
    </source>
</evidence>
<evidence type="ECO:0000256" key="13">
    <source>
        <dbReference type="ARBA" id="ARBA00052119"/>
    </source>
</evidence>
<dbReference type="CDD" id="cd08953">
    <property type="entry name" value="KR_2_SDR_x"/>
    <property type="match status" value="1"/>
</dbReference>
<comment type="cofactor">
    <cofactor evidence="1">
        <name>NADP(+)</name>
        <dbReference type="ChEBI" id="CHEBI:58349"/>
    </cofactor>
</comment>
<feature type="domain" description="PKS/mFAS DH" evidence="24">
    <location>
        <begin position="1367"/>
        <end position="1643"/>
    </location>
</feature>
<feature type="active site" description="Proton acceptor; for dehydratase activity" evidence="21">
    <location>
        <position position="1399"/>
    </location>
</feature>
<dbReference type="CDD" id="cd00833">
    <property type="entry name" value="PKS"/>
    <property type="match status" value="1"/>
</dbReference>
<dbReference type="InterPro" id="IPR036736">
    <property type="entry name" value="ACP-like_sf"/>
</dbReference>
<comment type="catalytic activity">
    <reaction evidence="13">
        <text>docosanoyl-[(phenol)carboxyphthiodiolenone synthase] + 2 (S)-methylmalonyl-CoA + 3 malonyl-CoA + 5 NADPH + 10 H(+) = C34-carboxyphthiodiolenone-[(phenol)carboxyphthiodiolenone synthase] + 5 CO2 + 5 NADP(+) + 5 CoA + 2 H2O</text>
        <dbReference type="Rhea" id="RHEA:57752"/>
        <dbReference type="Rhea" id="RHEA-COMP:14987"/>
        <dbReference type="Rhea" id="RHEA-COMP:14988"/>
        <dbReference type="ChEBI" id="CHEBI:15377"/>
        <dbReference type="ChEBI" id="CHEBI:15378"/>
        <dbReference type="ChEBI" id="CHEBI:16526"/>
        <dbReference type="ChEBI" id="CHEBI:57287"/>
        <dbReference type="ChEBI" id="CHEBI:57327"/>
        <dbReference type="ChEBI" id="CHEBI:57384"/>
        <dbReference type="ChEBI" id="CHEBI:57783"/>
        <dbReference type="ChEBI" id="CHEBI:58349"/>
        <dbReference type="ChEBI" id="CHEBI:142237"/>
        <dbReference type="ChEBI" id="CHEBI:142238"/>
        <dbReference type="EC" id="2.3.1.292"/>
    </reaction>
</comment>
<dbReference type="Gene3D" id="3.30.70.3290">
    <property type="match status" value="1"/>
</dbReference>
<keyword evidence="8" id="KW-0560">Oxidoreductase</keyword>
<dbReference type="InterPro" id="IPR049900">
    <property type="entry name" value="PKS_mFAS_DH"/>
</dbReference>
<evidence type="ECO:0000256" key="6">
    <source>
        <dbReference type="ARBA" id="ARBA00022832"/>
    </source>
</evidence>
<evidence type="ECO:0000256" key="1">
    <source>
        <dbReference type="ARBA" id="ARBA00001937"/>
    </source>
</evidence>
<dbReference type="InterPro" id="IPR020807">
    <property type="entry name" value="PKS_DH"/>
</dbReference>
<evidence type="ECO:0000313" key="26">
    <source>
        <dbReference type="Proteomes" id="UP000272888"/>
    </source>
</evidence>
<dbReference type="Pfam" id="PF14765">
    <property type="entry name" value="PS-DH"/>
    <property type="match status" value="1"/>
</dbReference>
<dbReference type="Pfam" id="PF02801">
    <property type="entry name" value="Ketoacyl-synt_C"/>
    <property type="match status" value="1"/>
</dbReference>
<dbReference type="Gene3D" id="3.40.366.10">
    <property type="entry name" value="Malonyl-Coenzyme A Acyl Carrier Protein, domain 2"/>
    <property type="match status" value="1"/>
</dbReference>
<dbReference type="Gene3D" id="3.40.50.720">
    <property type="entry name" value="NAD(P)-binding Rossmann-like Domain"/>
    <property type="match status" value="1"/>
</dbReference>
<keyword evidence="3" id="KW-0596">Phosphopantetheine</keyword>
<evidence type="ECO:0000259" key="22">
    <source>
        <dbReference type="PROSITE" id="PS50075"/>
    </source>
</evidence>
<dbReference type="InterPro" id="IPR001242">
    <property type="entry name" value="Condensation_dom"/>
</dbReference>
<dbReference type="Proteomes" id="UP000272888">
    <property type="component" value="Unassembled WGS sequence"/>
</dbReference>
<dbReference type="EMBL" id="RAWB01000115">
    <property type="protein sequence ID" value="RKH60406.1"/>
    <property type="molecule type" value="Genomic_DNA"/>
</dbReference>
<dbReference type="InterPro" id="IPR001227">
    <property type="entry name" value="Ac_transferase_dom_sf"/>
</dbReference>
<dbReference type="InterPro" id="IPR018201">
    <property type="entry name" value="Ketoacyl_synth_AS"/>
</dbReference>
<dbReference type="InterPro" id="IPR020841">
    <property type="entry name" value="PKS_Beta-ketoAc_synthase_dom"/>
</dbReference>
<dbReference type="GO" id="GO:0034081">
    <property type="term" value="C:polyketide synthase complex"/>
    <property type="evidence" value="ECO:0007669"/>
    <property type="project" value="UniProtKB-ARBA"/>
</dbReference>
<dbReference type="InterPro" id="IPR049551">
    <property type="entry name" value="PKS_DH_C"/>
</dbReference>
<dbReference type="Gene3D" id="3.30.70.250">
    <property type="entry name" value="Malonyl-CoA ACP transacylase, ACP-binding"/>
    <property type="match status" value="1"/>
</dbReference>
<dbReference type="Gene3D" id="3.40.47.10">
    <property type="match status" value="1"/>
</dbReference>
<keyword evidence="5" id="KW-0808">Transferase</keyword>
<dbReference type="SUPFAM" id="SSF55048">
    <property type="entry name" value="Probable ACP-binding domain of malonyl-CoA ACP transacylase"/>
    <property type="match status" value="1"/>
</dbReference>
<evidence type="ECO:0000256" key="2">
    <source>
        <dbReference type="ARBA" id="ARBA00001957"/>
    </source>
</evidence>
<keyword evidence="7" id="KW-0521">NADP</keyword>
<keyword evidence="9" id="KW-0443">Lipid metabolism</keyword>
<dbReference type="GO" id="GO:0004312">
    <property type="term" value="F:fatty acid synthase activity"/>
    <property type="evidence" value="ECO:0007669"/>
    <property type="project" value="TreeGrafter"/>
</dbReference>
<proteinExistence type="predicted"/>
<dbReference type="SMART" id="SM00827">
    <property type="entry name" value="PKS_AT"/>
    <property type="match status" value="1"/>
</dbReference>
<dbReference type="FunFam" id="1.10.1200.10:FF:000005">
    <property type="entry name" value="Nonribosomal peptide synthetase 1"/>
    <property type="match status" value="1"/>
</dbReference>
<comment type="caution">
    <text evidence="25">The sequence shown here is derived from an EMBL/GenBank/DDBJ whole genome shotgun (WGS) entry which is preliminary data.</text>
</comment>
<dbReference type="InterPro" id="IPR023213">
    <property type="entry name" value="CAT-like_dom_sf"/>
</dbReference>
<dbReference type="Pfam" id="PF21089">
    <property type="entry name" value="PKS_DH_N"/>
    <property type="match status" value="1"/>
</dbReference>
<dbReference type="InterPro" id="IPR014043">
    <property type="entry name" value="Acyl_transferase_dom"/>
</dbReference>
<dbReference type="InterPro" id="IPR014031">
    <property type="entry name" value="Ketoacyl_synth_C"/>
</dbReference>
<dbReference type="Pfam" id="PF00668">
    <property type="entry name" value="Condensation"/>
    <property type="match status" value="1"/>
</dbReference>
<dbReference type="InterPro" id="IPR016039">
    <property type="entry name" value="Thiolase-like"/>
</dbReference>
<comment type="cofactor">
    <cofactor evidence="2">
        <name>pantetheine 4'-phosphate</name>
        <dbReference type="ChEBI" id="CHEBI:47942"/>
    </cofactor>
</comment>
<dbReference type="InterPro" id="IPR013968">
    <property type="entry name" value="PKS_KR"/>
</dbReference>
<evidence type="ECO:0000256" key="16">
    <source>
        <dbReference type="ARBA" id="ARBA00066974"/>
    </source>
</evidence>
<dbReference type="SMART" id="SM00825">
    <property type="entry name" value="PKS_KS"/>
    <property type="match status" value="1"/>
</dbReference>
<dbReference type="GO" id="GO:0006633">
    <property type="term" value="P:fatty acid biosynthetic process"/>
    <property type="evidence" value="ECO:0007669"/>
    <property type="project" value="InterPro"/>
</dbReference>
<dbReference type="Gene3D" id="3.30.559.30">
    <property type="entry name" value="Nonribosomal peptide synthetase, condensation domain"/>
    <property type="match status" value="1"/>
</dbReference>
<evidence type="ECO:0000256" key="3">
    <source>
        <dbReference type="ARBA" id="ARBA00022450"/>
    </source>
</evidence>
<dbReference type="Pfam" id="PF00109">
    <property type="entry name" value="ketoacyl-synt"/>
    <property type="match status" value="1"/>
</dbReference>
<feature type="active site" description="Proton donor; for dehydratase activity" evidence="21">
    <location>
        <position position="1561"/>
    </location>
</feature>
<evidence type="ECO:0000259" key="23">
    <source>
        <dbReference type="PROSITE" id="PS52004"/>
    </source>
</evidence>
<dbReference type="InterPro" id="IPR049552">
    <property type="entry name" value="PKS_DH_N"/>
</dbReference>
<feature type="region of interest" description="C-terminal hotdog fold" evidence="21">
    <location>
        <begin position="1503"/>
        <end position="1643"/>
    </location>
</feature>
<gene>
    <name evidence="25" type="ORF">D7V93_13385</name>
</gene>
<keyword evidence="6" id="KW-0276">Fatty acid metabolism</keyword>
<evidence type="ECO:0000256" key="10">
    <source>
        <dbReference type="ARBA" id="ARBA00023268"/>
    </source>
</evidence>
<dbReference type="InterPro" id="IPR016036">
    <property type="entry name" value="Malonyl_transacylase_ACP-bd"/>
</dbReference>
<dbReference type="Pfam" id="PF08659">
    <property type="entry name" value="KR"/>
    <property type="match status" value="1"/>
</dbReference>
<dbReference type="GO" id="GO:0016491">
    <property type="term" value="F:oxidoreductase activity"/>
    <property type="evidence" value="ECO:0007669"/>
    <property type="project" value="UniProtKB-KW"/>
</dbReference>
<accession>A0A3A8PVD8</accession>
<evidence type="ECO:0000256" key="5">
    <source>
        <dbReference type="ARBA" id="ARBA00022679"/>
    </source>
</evidence>
<protein>
    <recommendedName>
        <fullName evidence="17">Phenolphthiocerol/phthiocerol polyketide synthase subunit E</fullName>
        <ecNumber evidence="16">2.3.1.292</ecNumber>
    </recommendedName>
    <alternativeName>
        <fullName evidence="19">(Phenol)carboxyphthiodiolenone synthase subunit E</fullName>
    </alternativeName>
    <alternativeName>
        <fullName evidence="20">Beta-ketoacyl-acyl-carrier-protein synthase I</fullName>
    </alternativeName>
    <alternativeName>
        <fullName evidence="18">Phthiocerol synthesis polyketide synthase type I PpsE</fullName>
    </alternativeName>
</protein>
<dbReference type="FunFam" id="3.40.47.10:FF:000042">
    <property type="entry name" value="Polyketide synthase Pks13"/>
    <property type="match status" value="1"/>
</dbReference>
<evidence type="ECO:0000256" key="4">
    <source>
        <dbReference type="ARBA" id="ARBA00022553"/>
    </source>
</evidence>
<dbReference type="InterPro" id="IPR009081">
    <property type="entry name" value="PP-bd_ACP"/>
</dbReference>
<dbReference type="InterPro" id="IPR016035">
    <property type="entry name" value="Acyl_Trfase/lysoPLipase"/>
</dbReference>
<dbReference type="SMART" id="SM00823">
    <property type="entry name" value="PKS_PP"/>
    <property type="match status" value="1"/>
</dbReference>
<dbReference type="Pfam" id="PF21394">
    <property type="entry name" value="Beta-ketacyl_N"/>
    <property type="match status" value="1"/>
</dbReference>
<dbReference type="InterPro" id="IPR036291">
    <property type="entry name" value="NAD(P)-bd_dom_sf"/>
</dbReference>
<comment type="catalytic activity">
    <reaction evidence="14">
        <text>icosanoyl-[(phenol)carboxyphthiodiolenone synthase] + 2 (S)-methylmalonyl-CoA + 3 malonyl-CoA + 5 NADPH + 10 H(+) = C32-carboxyphthiodiolenone-[(phenol)carboxyphthiodiolenone synthase] + 5 CO2 + 5 NADP(+) + 5 CoA + 2 H2O</text>
        <dbReference type="Rhea" id="RHEA:57748"/>
        <dbReference type="Rhea" id="RHEA-COMP:14985"/>
        <dbReference type="Rhea" id="RHEA-COMP:14986"/>
        <dbReference type="ChEBI" id="CHEBI:15377"/>
        <dbReference type="ChEBI" id="CHEBI:15378"/>
        <dbReference type="ChEBI" id="CHEBI:16526"/>
        <dbReference type="ChEBI" id="CHEBI:57287"/>
        <dbReference type="ChEBI" id="CHEBI:57327"/>
        <dbReference type="ChEBI" id="CHEBI:57384"/>
        <dbReference type="ChEBI" id="CHEBI:57783"/>
        <dbReference type="ChEBI" id="CHEBI:58349"/>
        <dbReference type="ChEBI" id="CHEBI:87848"/>
        <dbReference type="ChEBI" id="CHEBI:142236"/>
        <dbReference type="EC" id="2.3.1.292"/>
    </reaction>
</comment>
<feature type="domain" description="Carrier" evidence="22">
    <location>
        <begin position="1736"/>
        <end position="1810"/>
    </location>
</feature>
<evidence type="ECO:0000256" key="21">
    <source>
        <dbReference type="PROSITE-ProRule" id="PRU01363"/>
    </source>
</evidence>
<dbReference type="SUPFAM" id="SSF51735">
    <property type="entry name" value="NAD(P)-binding Rossmann-fold domains"/>
    <property type="match status" value="2"/>
</dbReference>
<keyword evidence="4" id="KW-0597">Phosphoprotein</keyword>
<dbReference type="GO" id="GO:0004315">
    <property type="term" value="F:3-oxoacyl-[acyl-carrier-protein] synthase activity"/>
    <property type="evidence" value="ECO:0007669"/>
    <property type="project" value="InterPro"/>
</dbReference>
<dbReference type="InterPro" id="IPR020806">
    <property type="entry name" value="PKS_PP-bd"/>
</dbReference>
<evidence type="ECO:0000256" key="18">
    <source>
        <dbReference type="ARBA" id="ARBA00075053"/>
    </source>
</evidence>
<dbReference type="Pfam" id="PF00550">
    <property type="entry name" value="PP-binding"/>
    <property type="match status" value="1"/>
</dbReference>
<dbReference type="SMART" id="SM00822">
    <property type="entry name" value="PKS_KR"/>
    <property type="match status" value="1"/>
</dbReference>
<organism evidence="25 26">
    <name type="scientific">Corallococcus llansteffanensis</name>
    <dbReference type="NCBI Taxonomy" id="2316731"/>
    <lineage>
        <taxon>Bacteria</taxon>
        <taxon>Pseudomonadati</taxon>
        <taxon>Myxococcota</taxon>
        <taxon>Myxococcia</taxon>
        <taxon>Myxococcales</taxon>
        <taxon>Cystobacterineae</taxon>
        <taxon>Myxococcaceae</taxon>
        <taxon>Corallococcus</taxon>
    </lineage>
</organism>
<dbReference type="PROSITE" id="PS52004">
    <property type="entry name" value="KS3_2"/>
    <property type="match status" value="1"/>
</dbReference>
<dbReference type="PROSITE" id="PS50075">
    <property type="entry name" value="CARRIER"/>
    <property type="match status" value="1"/>
</dbReference>
<evidence type="ECO:0000256" key="7">
    <source>
        <dbReference type="ARBA" id="ARBA00022857"/>
    </source>
</evidence>
<feature type="domain" description="Ketosynthase family 3 (KS3)" evidence="23">
    <location>
        <begin position="10"/>
        <end position="436"/>
    </location>
</feature>
<dbReference type="SUPFAM" id="SSF53901">
    <property type="entry name" value="Thiolase-like"/>
    <property type="match status" value="1"/>
</dbReference>
<dbReference type="InterPro" id="IPR014030">
    <property type="entry name" value="Ketoacyl_synth_N"/>
</dbReference>
<dbReference type="SUPFAM" id="SSF47336">
    <property type="entry name" value="ACP-like"/>
    <property type="match status" value="1"/>
</dbReference>
<dbReference type="Gene3D" id="3.30.559.10">
    <property type="entry name" value="Chloramphenicol acetyltransferase-like domain"/>
    <property type="match status" value="1"/>
</dbReference>
<comment type="function">
    <text evidence="15">Part of the PpsABCDE complex involved in the biosynthesis of the lipid core common to phthiocerols and phenolphthiocerols by successive additions of malonyl-CoA or methylmalonyl-CoA extender units. PpsA can accept as substrate the activated forms of either icosanoyl (C20), docosanoyl (C22) or lignoceroyl (C24) groups from FadD26, or a (4-hydroxyphenyl)-C17 or (4-hydroxyphenyl)-C19 fatty acyl from FadD29. PpsA initiates the biosynthesis and extends its substrate using a malonyl-CoA extender unit. The PpsB and PpsC proteins add the second and third malonyl-CoA extender units. PpsD adds an (R)-methylmalonyl unit and PpsE adds a second (R)-methylmalonyl unit. The incorporation of the methylmalonyl units results in formation of two branched methyl groups in the elongated product.</text>
</comment>
<dbReference type="Pfam" id="PF22621">
    <property type="entry name" value="CurL-like_PKS_C"/>
    <property type="match status" value="1"/>
</dbReference>
<dbReference type="SUPFAM" id="SSF52777">
    <property type="entry name" value="CoA-dependent acyltransferases"/>
    <property type="match status" value="2"/>
</dbReference>
<dbReference type="GO" id="GO:0031177">
    <property type="term" value="F:phosphopantetheine binding"/>
    <property type="evidence" value="ECO:0007669"/>
    <property type="project" value="InterPro"/>
</dbReference>
<dbReference type="InterPro" id="IPR057326">
    <property type="entry name" value="KR_dom"/>
</dbReference>
<dbReference type="SUPFAM" id="SSF52151">
    <property type="entry name" value="FabD/lysophospholipase-like"/>
    <property type="match status" value="1"/>
</dbReference>
<evidence type="ECO:0000256" key="12">
    <source>
        <dbReference type="ARBA" id="ARBA00051971"/>
    </source>
</evidence>
<dbReference type="InterPro" id="IPR050091">
    <property type="entry name" value="PKS_NRPS_Biosynth_Enz"/>
</dbReference>
<evidence type="ECO:0000256" key="19">
    <source>
        <dbReference type="ARBA" id="ARBA00078169"/>
    </source>
</evidence>
<dbReference type="InterPro" id="IPR049490">
    <property type="entry name" value="C883_1060-like_KR_N"/>
</dbReference>
<evidence type="ECO:0000256" key="8">
    <source>
        <dbReference type="ARBA" id="ARBA00023002"/>
    </source>
</evidence>
<dbReference type="PROSITE" id="PS52019">
    <property type="entry name" value="PKS_MFAS_DH"/>
    <property type="match status" value="1"/>
</dbReference>
<dbReference type="PANTHER" id="PTHR43775:SF51">
    <property type="entry name" value="INACTIVE PHENOLPHTHIOCEROL SYNTHESIS POLYKETIDE SYNTHASE TYPE I PKS1-RELATED"/>
    <property type="match status" value="1"/>
</dbReference>
<evidence type="ECO:0000313" key="25">
    <source>
        <dbReference type="EMBL" id="RKH60406.1"/>
    </source>
</evidence>
<evidence type="ECO:0000256" key="20">
    <source>
        <dbReference type="ARBA" id="ARBA00084020"/>
    </source>
</evidence>
<evidence type="ECO:0000256" key="14">
    <source>
        <dbReference type="ARBA" id="ARBA00052745"/>
    </source>
</evidence>
<evidence type="ECO:0000256" key="11">
    <source>
        <dbReference type="ARBA" id="ARBA00050973"/>
    </source>
</evidence>
<dbReference type="PANTHER" id="PTHR43775">
    <property type="entry name" value="FATTY ACID SYNTHASE"/>
    <property type="match status" value="1"/>
</dbReference>
<dbReference type="Gene3D" id="1.10.1200.10">
    <property type="entry name" value="ACP-like"/>
    <property type="match status" value="1"/>
</dbReference>
<dbReference type="EC" id="2.3.1.292" evidence="16"/>
<dbReference type="PROSITE" id="PS00606">
    <property type="entry name" value="KS3_1"/>
    <property type="match status" value="1"/>
</dbReference>
<evidence type="ECO:0000256" key="9">
    <source>
        <dbReference type="ARBA" id="ARBA00023098"/>
    </source>
</evidence>
<dbReference type="Gene3D" id="3.10.129.110">
    <property type="entry name" value="Polyketide synthase dehydratase"/>
    <property type="match status" value="1"/>
</dbReference>
<comment type="catalytic activity">
    <reaction evidence="11">
        <text>17-(4-hydroxyphenyl)heptadecanoyl-[(phenol)carboxyphthiodiolenone synthase] + 2 (S)-methylmalonyl-CoA + 3 malonyl-CoA + 5 NADPH + 10 H(+) = C35-(phenol)carboxyphthiodiolenone-[(phenol)carboxyphthiodiolenone synthase] + 5 CO2 + 5 NADP(+) + 5 CoA + 2 H2O</text>
        <dbReference type="Rhea" id="RHEA:57756"/>
        <dbReference type="Rhea" id="RHEA-COMP:14272"/>
        <dbReference type="Rhea" id="RHEA-COMP:14989"/>
        <dbReference type="ChEBI" id="CHEBI:15377"/>
        <dbReference type="ChEBI" id="CHEBI:15378"/>
        <dbReference type="ChEBI" id="CHEBI:16526"/>
        <dbReference type="ChEBI" id="CHEBI:57287"/>
        <dbReference type="ChEBI" id="CHEBI:57327"/>
        <dbReference type="ChEBI" id="CHEBI:57384"/>
        <dbReference type="ChEBI" id="CHEBI:57783"/>
        <dbReference type="ChEBI" id="CHEBI:58349"/>
        <dbReference type="ChEBI" id="CHEBI:133300"/>
        <dbReference type="ChEBI" id="CHEBI:142259"/>
        <dbReference type="EC" id="2.3.1.292"/>
    </reaction>
</comment>
<evidence type="ECO:0000256" key="17">
    <source>
        <dbReference type="ARBA" id="ARBA00073623"/>
    </source>
</evidence>
<dbReference type="Pfam" id="PF00698">
    <property type="entry name" value="Acyl_transf_1"/>
    <property type="match status" value="1"/>
</dbReference>
<dbReference type="RefSeq" id="WP_120643779.1">
    <property type="nucleotide sequence ID" value="NZ_RAWB01000115.1"/>
</dbReference>
<sequence length="2236" mass="241854">MSTEPQPLDMEAVAIIGMSCRFPGASSVEQFWQNLQDGVESITFFSDAELERASIDPAELGDPKYVKARGLLEDLERFDARFFGFSPREAELTDPQQRVFLECAWEAFERAGYEPSAFPGPIGVFAGAGANHYLLHHLAPAGRLVGTANAFQTILHNKNDHLATRVAYKLDLKGPSISVQTACSTSLVAVVLASQSLLSHQCDMALAGGVSLTVPQRTGYLHNERGIGSPDGHCRAFDAKAQGTVAGNGAGVVLLKRLSEALADGDTIHAVIRGGALNNDGAAKVGYTAPSVSGQQDVIALAQALAGVTPDSISYVEAHGTGTSLGDPIEVKALTLAFQRQTQRTGFCALGSVKTNLGHLDTAAGIAGLIKTTLALEHRRLPPSLHFETPNPEIDFAQSPFYVNARLRDWEAPAPRRAGVSAFGLGGTNAHVVVEEAPVRGASGPSRPFQLLLLSARSGAALEAMTTRLAEHLKQHPTLPLADVAYTLAVGRRDFDHRRFVVCRDTEDAAVTLATLHPERVLSRTQEPTRRSLVFLFPGQGSQHPGMAADLYASEAVFREEVDRCLEALRRRHDLDLRSVLFPSEGGEAHAAARLEQTALTQPALFVIEYALARLLQHWGLQPGAMLGHSVGELVAACLSGVFSLDDALDLVALRGHLLQACPPGAMLSVQLPERELNPLLSSELEIAAVNGPSSCVVAGSTEAIAALERRLSERAVPCRRLRTSHAFHCKQVEAAVAPFREAVARVRRSAPTLRFLSCVTGTWITPEQAMSPDYWAQHLRKPVRFAEGLEVLLQEPDAVLLEVGPGRALRTLARWHPRKKPGQAVLPCLPSAEEQTSDVEHLLRTVGQLWLLGVTAPGLFAGEQRHRQTLPTYPFERQRHWVEPRSSPLVSGARQGSLEKRADLASWFYVPVWKESAPLPVARAATEGTPRVSWLLLVDETGLGARVAARLRQSGGDVVEARRARAFRRTGADTFEVAPTREGYAALLSELHTEGRAPQRIVHCFGLTSDAAGASSEDVVARSFYSLLFLAQALGRQGLEQPVSIVALSNGMQEVTGDDLVWPEQATVLGPVRVIPREYPRLHCRSVDVTLPPSGGPRFERLAELIATDVASEVEEPSTAYRGGRRWVQGFDTLRPGDGAATPPLRERGTYLITGGLGGIGLALAESFAERVRARLVLTARTALPPREAWPQLLEDSGTEDTVRRRIRAVLSLEERGAEVIVCRADVTDLEAMRGVMAATRERFGALHGVIHAAGVPGGGLIQLKSPEAAAVVLAPKVRGTQVLMDALEGTAPDFFVACSSLSSVVGRLGQVDYTAGNAFLDAAVRAYHARTGVHAVAVNWGAWEEVGMAARKDAALEQPLRLLPHPLLHRCLEDTPERLVFASDIGDARSRWVVDEHRILGTPTVPGVAWFELVRAALSDRAGEHVIELFDTFFLFPLRVPDGETREVRLVIEQEAEGYRWVVRSQPADGTGKATAHVTGRARFLAPMAPRTLDLEAIRRRCEGTPDSLEAEYEEDLGPRWRSVRQLHLGKGELLLVLELQPEFASDLEHMRFHPSLMDRTSGMAKSFLAERGYYLPFGYGRLRFLGALPRRIHAHARFLEHAGADGETRAFDVVLTDEEGRVLVEVERLTQKRVNDPAAELRALAAARSETLAAAEPSQGAREEILPREGVAALELLLAARVMPQVVVSVRDLQATIANTDEVVRERIAEAVAEARTGEALQPRPNLKTGYVPPRTGFEQKLAAAWEEVLGIDRVGIHDDFFELGGDSVQAIQIMARGSRLGLQLDPEQFFQTSTIAELGRVLEGMLTRQAEQGPVMGPVPLTPEQRRLLEVPPEATARASRVLTLDLPGPTDAARVAGVLNGLLTRHDALRHRFLHESTDWRQEGAPPSGDVPVVELDLGTLAGAEHAEALRAAALRIQAALDPSRGPLLAAALVQGTPGSSRLLLAGHDLVIDGTSWRILAEDVSGALRSNAGDGARPKTWPFKRWAEQLTQGAVASGGDVAPRKGAVHELTASLSADETRTLQEKLTRVWRADLGEALLVSFASALAAWTEGRVLHLDFIHDGRDAFEGVDCSRTVGCFDVSRPLRIELPEGADEATLLKGIKEEVRRPSPQESGSRRNEMGLRLLGGNGAIPEGLSGRGLSGGRLLEFEGFLAGDRLHVRCTHDGDTLPTPAPERLLADVLGALRALCAGDQEARSAISPTDFPHAGLDASQMDTLALLIDQIDEAHDP</sequence>
<name>A0A3A8PVD8_9BACT</name>
<reference evidence="26" key="1">
    <citation type="submission" date="2018-09" db="EMBL/GenBank/DDBJ databases">
        <authorList>
            <person name="Livingstone P.G."/>
            <person name="Whitworth D.E."/>
        </authorList>
    </citation>
    <scope>NUCLEOTIDE SEQUENCE [LARGE SCALE GENOMIC DNA]</scope>
    <source>
        <strain evidence="26">CA051B</strain>
    </source>
</reference>
<dbReference type="SMART" id="SM00826">
    <property type="entry name" value="PKS_DH"/>
    <property type="match status" value="1"/>
</dbReference>
<keyword evidence="26" id="KW-1185">Reference proteome</keyword>
<feature type="region of interest" description="N-terminal hotdog fold" evidence="21">
    <location>
        <begin position="1367"/>
        <end position="1491"/>
    </location>
</feature>
<evidence type="ECO:0000256" key="15">
    <source>
        <dbReference type="ARBA" id="ARBA00058455"/>
    </source>
</evidence>